<dbReference type="Proteomes" id="UP000298663">
    <property type="component" value="Unassembled WGS sequence"/>
</dbReference>
<gene>
    <name evidence="2" type="ORF">L596_030744</name>
</gene>
<reference evidence="2 3" key="2">
    <citation type="journal article" date="2019" name="G3 (Bethesda)">
        <title>Hybrid Assembly of the Genome of the Entomopathogenic Nematode Steinernema carpocapsae Identifies the X-Chromosome.</title>
        <authorList>
            <person name="Serra L."/>
            <person name="Macchietto M."/>
            <person name="Macias-Munoz A."/>
            <person name="McGill C.J."/>
            <person name="Rodriguez I.M."/>
            <person name="Rodriguez B."/>
            <person name="Murad R."/>
            <person name="Mortazavi A."/>
        </authorList>
    </citation>
    <scope>NUCLEOTIDE SEQUENCE [LARGE SCALE GENOMIC DNA]</scope>
    <source>
        <strain evidence="2 3">ALL</strain>
    </source>
</reference>
<evidence type="ECO:0008006" key="4">
    <source>
        <dbReference type="Google" id="ProtNLM"/>
    </source>
</evidence>
<dbReference type="AlphaFoldDB" id="A0A4U5LNM7"/>
<keyword evidence="3" id="KW-1185">Reference proteome</keyword>
<dbReference type="OrthoDB" id="5868068at2759"/>
<keyword evidence="1" id="KW-0472">Membrane</keyword>
<proteinExistence type="predicted"/>
<name>A0A4U5LNM7_STECR</name>
<reference evidence="2 3" key="1">
    <citation type="journal article" date="2015" name="Genome Biol.">
        <title>Comparative genomics of Steinernema reveals deeply conserved gene regulatory networks.</title>
        <authorList>
            <person name="Dillman A.R."/>
            <person name="Macchietto M."/>
            <person name="Porter C.F."/>
            <person name="Rogers A."/>
            <person name="Williams B."/>
            <person name="Antoshechkin I."/>
            <person name="Lee M.M."/>
            <person name="Goodwin Z."/>
            <person name="Lu X."/>
            <person name="Lewis E.E."/>
            <person name="Goodrich-Blair H."/>
            <person name="Stock S.P."/>
            <person name="Adams B.J."/>
            <person name="Sternberg P.W."/>
            <person name="Mortazavi A."/>
        </authorList>
    </citation>
    <scope>NUCLEOTIDE SEQUENCE [LARGE SCALE GENOMIC DNA]</scope>
    <source>
        <strain evidence="2 3">ALL</strain>
    </source>
</reference>
<comment type="caution">
    <text evidence="2">The sequence shown here is derived from an EMBL/GenBank/DDBJ whole genome shotgun (WGS) entry which is preliminary data.</text>
</comment>
<feature type="transmembrane region" description="Helical" evidence="1">
    <location>
        <begin position="18"/>
        <end position="34"/>
    </location>
</feature>
<protein>
    <recommendedName>
        <fullName evidence="4">7TM GPCR serpentine receptor class x (Srx) domain-containing protein</fullName>
    </recommendedName>
</protein>
<organism evidence="2 3">
    <name type="scientific">Steinernema carpocapsae</name>
    <name type="common">Entomopathogenic nematode</name>
    <dbReference type="NCBI Taxonomy" id="34508"/>
    <lineage>
        <taxon>Eukaryota</taxon>
        <taxon>Metazoa</taxon>
        <taxon>Ecdysozoa</taxon>
        <taxon>Nematoda</taxon>
        <taxon>Chromadorea</taxon>
        <taxon>Rhabditida</taxon>
        <taxon>Tylenchina</taxon>
        <taxon>Panagrolaimomorpha</taxon>
        <taxon>Strongyloidoidea</taxon>
        <taxon>Steinernematidae</taxon>
        <taxon>Steinernema</taxon>
    </lineage>
</organism>
<sequence length="71" mass="8216">MVQLSGQWNFIINFSQNWISLILNSIHPAVLFTFNKDIRNRLKLLIKKYISKSKMATQVVSSSVAGNRYSR</sequence>
<keyword evidence="1" id="KW-0812">Transmembrane</keyword>
<keyword evidence="1" id="KW-1133">Transmembrane helix</keyword>
<dbReference type="EMBL" id="AZBU02000015">
    <property type="protein sequence ID" value="TKR57488.1"/>
    <property type="molecule type" value="Genomic_DNA"/>
</dbReference>
<evidence type="ECO:0000313" key="3">
    <source>
        <dbReference type="Proteomes" id="UP000298663"/>
    </source>
</evidence>
<accession>A0A4U5LNM7</accession>
<evidence type="ECO:0000313" key="2">
    <source>
        <dbReference type="EMBL" id="TKR57488.1"/>
    </source>
</evidence>
<evidence type="ECO:0000256" key="1">
    <source>
        <dbReference type="SAM" id="Phobius"/>
    </source>
</evidence>